<protein>
    <submittedName>
        <fullName evidence="2">Uncharacterized protein</fullName>
    </submittedName>
</protein>
<proteinExistence type="predicted"/>
<gene>
    <name evidence="2" type="ORF">IT774_00190</name>
</gene>
<evidence type="ECO:0000313" key="3">
    <source>
        <dbReference type="Proteomes" id="UP000595095"/>
    </source>
</evidence>
<dbReference type="AlphaFoldDB" id="A0A7S9HDB3"/>
<organism evidence="2 3">
    <name type="scientific">Salinimonas marina</name>
    <dbReference type="NCBI Taxonomy" id="2785918"/>
    <lineage>
        <taxon>Bacteria</taxon>
        <taxon>Pseudomonadati</taxon>
        <taxon>Pseudomonadota</taxon>
        <taxon>Gammaproteobacteria</taxon>
        <taxon>Alteromonadales</taxon>
        <taxon>Alteromonadaceae</taxon>
        <taxon>Alteromonas/Salinimonas group</taxon>
        <taxon>Salinimonas</taxon>
    </lineage>
</organism>
<dbReference type="KEGG" id="smaa:IT774_00190"/>
<accession>A0A7S9HDB3</accession>
<evidence type="ECO:0000256" key="1">
    <source>
        <dbReference type="SAM" id="Phobius"/>
    </source>
</evidence>
<dbReference type="RefSeq" id="WP_195810835.1">
    <property type="nucleotide sequence ID" value="NZ_CP064795.1"/>
</dbReference>
<reference evidence="2 3" key="1">
    <citation type="submission" date="2020-11" db="EMBL/GenBank/DDBJ databases">
        <title>Complete genome sequence for Salinimonas sp. strain G2-b.</title>
        <authorList>
            <person name="Park S.-J."/>
        </authorList>
    </citation>
    <scope>NUCLEOTIDE SEQUENCE [LARGE SCALE GENOMIC DNA]</scope>
    <source>
        <strain evidence="2 3">G2-b</strain>
    </source>
</reference>
<evidence type="ECO:0000313" key="2">
    <source>
        <dbReference type="EMBL" id="QPG05752.1"/>
    </source>
</evidence>
<keyword evidence="1" id="KW-0812">Transmembrane</keyword>
<name>A0A7S9HDB3_9ALTE</name>
<dbReference type="Proteomes" id="UP000595095">
    <property type="component" value="Chromosome"/>
</dbReference>
<dbReference type="EMBL" id="CP064795">
    <property type="protein sequence ID" value="QPG05752.1"/>
    <property type="molecule type" value="Genomic_DNA"/>
</dbReference>
<feature type="transmembrane region" description="Helical" evidence="1">
    <location>
        <begin position="33"/>
        <end position="53"/>
    </location>
</feature>
<keyword evidence="3" id="KW-1185">Reference proteome</keyword>
<sequence length="68" mass="7668">MKTSPAYSPANAFIDTFVAPTDFFSRSTVSFYWAKWCALLIVSAILFSTYYFFQTVPVDLPPSSQLRG</sequence>
<keyword evidence="1" id="KW-1133">Transmembrane helix</keyword>
<keyword evidence="1" id="KW-0472">Membrane</keyword>